<gene>
    <name evidence="2" type="ORF">GCM10010405_10040</name>
</gene>
<dbReference type="SUPFAM" id="SSF56300">
    <property type="entry name" value="Metallo-dependent phosphatases"/>
    <property type="match status" value="1"/>
</dbReference>
<comment type="caution">
    <text evidence="2">The sequence shown here is derived from an EMBL/GenBank/DDBJ whole genome shotgun (WGS) entry which is preliminary data.</text>
</comment>
<dbReference type="InterPro" id="IPR029052">
    <property type="entry name" value="Metallo-depent_PP-like"/>
</dbReference>
<evidence type="ECO:0000259" key="1">
    <source>
        <dbReference type="Pfam" id="PF00149"/>
    </source>
</evidence>
<keyword evidence="3" id="KW-1185">Reference proteome</keyword>
<evidence type="ECO:0000313" key="3">
    <source>
        <dbReference type="Proteomes" id="UP001501638"/>
    </source>
</evidence>
<sequence length="279" mass="31860">MRGRLLAVSDLHTAVAENRKLVEGFLPDSPEDWLIVAGDVAELASEIERTLKLLAERFAKVIWVPGNHELWTHPRDPLTLRGEERYRYIVEMCRGLGVLTPEDPYPVWNGEGGPVRIAPLFLLYDYSWLPEGATTKAQGLDIANDKGLAFADEHLLHPDPYPTREAWCAARVEATERRLAAADPDIPLVLVNHYPLVREPTMVLRHPHLAMWCGTERTADWHRRFRVAHVVYGHLHIPRLTVHDGVPFQEVSVGYPREWRRHGHPHGILRRLDLGSARE</sequence>
<dbReference type="Proteomes" id="UP001501638">
    <property type="component" value="Unassembled WGS sequence"/>
</dbReference>
<dbReference type="CDD" id="cd00838">
    <property type="entry name" value="MPP_superfamily"/>
    <property type="match status" value="1"/>
</dbReference>
<organism evidence="2 3">
    <name type="scientific">Streptomyces macrosporus</name>
    <dbReference type="NCBI Taxonomy" id="44032"/>
    <lineage>
        <taxon>Bacteria</taxon>
        <taxon>Bacillati</taxon>
        <taxon>Actinomycetota</taxon>
        <taxon>Actinomycetes</taxon>
        <taxon>Kitasatosporales</taxon>
        <taxon>Streptomycetaceae</taxon>
        <taxon>Streptomyces</taxon>
    </lineage>
</organism>
<name>A0ABN3JIS3_9ACTN</name>
<dbReference type="InterPro" id="IPR004843">
    <property type="entry name" value="Calcineurin-like_PHP"/>
</dbReference>
<dbReference type="PANTHER" id="PTHR36492">
    <property type="match status" value="1"/>
</dbReference>
<dbReference type="Pfam" id="PF00149">
    <property type="entry name" value="Metallophos"/>
    <property type="match status" value="1"/>
</dbReference>
<dbReference type="RefSeq" id="WP_344320872.1">
    <property type="nucleotide sequence ID" value="NZ_BAAASZ010000007.1"/>
</dbReference>
<evidence type="ECO:0000313" key="2">
    <source>
        <dbReference type="EMBL" id="GAA2429240.1"/>
    </source>
</evidence>
<dbReference type="InterPro" id="IPR052963">
    <property type="entry name" value="Pantetheine_PDE"/>
</dbReference>
<protein>
    <submittedName>
        <fullName evidence="2">Metallophosphoesterase</fullName>
    </submittedName>
</protein>
<dbReference type="EMBL" id="BAAASZ010000007">
    <property type="protein sequence ID" value="GAA2429240.1"/>
    <property type="molecule type" value="Genomic_DNA"/>
</dbReference>
<dbReference type="PANTHER" id="PTHR36492:SF2">
    <property type="entry name" value="[ACYL-CARRIER-PROTEIN] PHOSPHODIESTERASE PPTH"/>
    <property type="match status" value="1"/>
</dbReference>
<proteinExistence type="predicted"/>
<dbReference type="Gene3D" id="3.60.21.10">
    <property type="match status" value="1"/>
</dbReference>
<accession>A0ABN3JIS3</accession>
<feature type="domain" description="Calcineurin-like phosphoesterase" evidence="1">
    <location>
        <begin position="4"/>
        <end position="238"/>
    </location>
</feature>
<reference evidence="2 3" key="1">
    <citation type="journal article" date="2019" name="Int. J. Syst. Evol. Microbiol.">
        <title>The Global Catalogue of Microorganisms (GCM) 10K type strain sequencing project: providing services to taxonomists for standard genome sequencing and annotation.</title>
        <authorList>
            <consortium name="The Broad Institute Genomics Platform"/>
            <consortium name="The Broad Institute Genome Sequencing Center for Infectious Disease"/>
            <person name="Wu L."/>
            <person name="Ma J."/>
        </authorList>
    </citation>
    <scope>NUCLEOTIDE SEQUENCE [LARGE SCALE GENOMIC DNA]</scope>
    <source>
        <strain evidence="2 3">JCM 6305</strain>
    </source>
</reference>